<evidence type="ECO:0000256" key="2">
    <source>
        <dbReference type="SAM" id="Phobius"/>
    </source>
</evidence>
<keyword evidence="4" id="KW-1185">Reference proteome</keyword>
<proteinExistence type="predicted"/>
<evidence type="ECO:0000313" key="4">
    <source>
        <dbReference type="Proteomes" id="UP000324897"/>
    </source>
</evidence>
<feature type="transmembrane region" description="Helical" evidence="2">
    <location>
        <begin position="150"/>
        <end position="170"/>
    </location>
</feature>
<protein>
    <submittedName>
        <fullName evidence="3">Uncharacterized protein</fullName>
    </submittedName>
</protein>
<sequence length="209" mass="22302">ATPTCSSPSIPPPASPLCCGGGGFGIRPARGPWRGRQGAGAAGARECRGAGSVRAREAGKQSGAVRRIRGAATDAGNPGEQTGRSPWSSSHRRRQPRRAAASSDREGSELAAARPYRALTPAGSTSRAALDLYDLLPFEASRGFRSAMGFLARLPAMFFVAVLMTIAAFAIAVEYNDGAKRLYENHVKEFLEGCEFFFTWISLFYFVLP</sequence>
<keyword evidence="2" id="KW-0812">Transmembrane</keyword>
<feature type="compositionally biased region" description="Low complexity" evidence="1">
    <location>
        <begin position="27"/>
        <end position="36"/>
    </location>
</feature>
<keyword evidence="2" id="KW-1133">Transmembrane helix</keyword>
<feature type="non-terminal residue" evidence="3">
    <location>
        <position position="1"/>
    </location>
</feature>
<name>A0A5J9USX5_9POAL</name>
<comment type="caution">
    <text evidence="3">The sequence shown here is derived from an EMBL/GenBank/DDBJ whole genome shotgun (WGS) entry which is preliminary data.</text>
</comment>
<reference evidence="3 4" key="1">
    <citation type="journal article" date="2019" name="Sci. Rep.">
        <title>A high-quality genome of Eragrostis curvula grass provides insights into Poaceae evolution and supports new strategies to enhance forage quality.</title>
        <authorList>
            <person name="Carballo J."/>
            <person name="Santos B.A.C.M."/>
            <person name="Zappacosta D."/>
            <person name="Garbus I."/>
            <person name="Selva J.P."/>
            <person name="Gallo C.A."/>
            <person name="Diaz A."/>
            <person name="Albertini E."/>
            <person name="Caccamo M."/>
            <person name="Echenique V."/>
        </authorList>
    </citation>
    <scope>NUCLEOTIDE SEQUENCE [LARGE SCALE GENOMIC DNA]</scope>
    <source>
        <strain evidence="4">cv. Victoria</strain>
        <tissue evidence="3">Leaf</tissue>
    </source>
</reference>
<dbReference type="Proteomes" id="UP000324897">
    <property type="component" value="Chromosome 2"/>
</dbReference>
<accession>A0A5J9USX5</accession>
<evidence type="ECO:0000256" key="1">
    <source>
        <dbReference type="SAM" id="MobiDB-lite"/>
    </source>
</evidence>
<dbReference type="Gramene" id="TVU26873">
    <property type="protein sequence ID" value="TVU26873"/>
    <property type="gene ID" value="EJB05_29444"/>
</dbReference>
<evidence type="ECO:0000313" key="3">
    <source>
        <dbReference type="EMBL" id="TVU26873.1"/>
    </source>
</evidence>
<feature type="region of interest" description="Disordered" evidence="1">
    <location>
        <begin position="1"/>
        <end position="109"/>
    </location>
</feature>
<keyword evidence="2" id="KW-0472">Membrane</keyword>
<dbReference type="AlphaFoldDB" id="A0A5J9USX5"/>
<dbReference type="EMBL" id="RWGY01000013">
    <property type="protein sequence ID" value="TVU26873.1"/>
    <property type="molecule type" value="Genomic_DNA"/>
</dbReference>
<feature type="non-terminal residue" evidence="3">
    <location>
        <position position="209"/>
    </location>
</feature>
<organism evidence="3 4">
    <name type="scientific">Eragrostis curvula</name>
    <name type="common">weeping love grass</name>
    <dbReference type="NCBI Taxonomy" id="38414"/>
    <lineage>
        <taxon>Eukaryota</taxon>
        <taxon>Viridiplantae</taxon>
        <taxon>Streptophyta</taxon>
        <taxon>Embryophyta</taxon>
        <taxon>Tracheophyta</taxon>
        <taxon>Spermatophyta</taxon>
        <taxon>Magnoliopsida</taxon>
        <taxon>Liliopsida</taxon>
        <taxon>Poales</taxon>
        <taxon>Poaceae</taxon>
        <taxon>PACMAD clade</taxon>
        <taxon>Chloridoideae</taxon>
        <taxon>Eragrostideae</taxon>
        <taxon>Eragrostidinae</taxon>
        <taxon>Eragrostis</taxon>
    </lineage>
</organism>
<gene>
    <name evidence="3" type="ORF">EJB05_29444</name>
</gene>